<reference evidence="4" key="4">
    <citation type="journal article" date="2015" name="G3 (Bethesda)">
        <title>Genome sequences of three phytopathogenic species of the Magnaporthaceae family of fungi.</title>
        <authorList>
            <person name="Okagaki L.H."/>
            <person name="Nunes C.C."/>
            <person name="Sailsbery J."/>
            <person name="Clay B."/>
            <person name="Brown D."/>
            <person name="John T."/>
            <person name="Oh Y."/>
            <person name="Young N."/>
            <person name="Fitzgerald M."/>
            <person name="Haas B.J."/>
            <person name="Zeng Q."/>
            <person name="Young S."/>
            <person name="Adiconis X."/>
            <person name="Fan L."/>
            <person name="Levin J.Z."/>
            <person name="Mitchell T.K."/>
            <person name="Okubara P.A."/>
            <person name="Farman M.L."/>
            <person name="Kohn L.M."/>
            <person name="Birren B."/>
            <person name="Ma L.-J."/>
            <person name="Dean R.A."/>
        </authorList>
    </citation>
    <scope>NUCLEOTIDE SEQUENCE</scope>
    <source>
        <strain evidence="4">ATCC 64411 / 73-15</strain>
    </source>
</reference>
<reference evidence="4" key="5">
    <citation type="submission" date="2015-06" db="UniProtKB">
        <authorList>
            <consortium name="EnsemblFungi"/>
        </authorList>
    </citation>
    <scope>IDENTIFICATION</scope>
    <source>
        <strain evidence="4">ATCC 64411</strain>
    </source>
</reference>
<feature type="compositionally biased region" description="Low complexity" evidence="1">
    <location>
        <begin position="558"/>
        <end position="643"/>
    </location>
</feature>
<reference evidence="3" key="2">
    <citation type="submission" date="2010-05" db="EMBL/GenBank/DDBJ databases">
        <title>The Genome Sequence of Magnaporthe poae strain ATCC 64411.</title>
        <authorList>
            <consortium name="The Broad Institute Genome Sequencing Platform"/>
            <consortium name="Broad Institute Genome Sequencing Center for Infectious Disease"/>
            <person name="Ma L.-J."/>
            <person name="Dead R."/>
            <person name="Young S."/>
            <person name="Zeng Q."/>
            <person name="Koehrsen M."/>
            <person name="Alvarado L."/>
            <person name="Berlin A."/>
            <person name="Chapman S.B."/>
            <person name="Chen Z."/>
            <person name="Freedman E."/>
            <person name="Gellesch M."/>
            <person name="Goldberg J."/>
            <person name="Griggs A."/>
            <person name="Gujja S."/>
            <person name="Heilman E.R."/>
            <person name="Heiman D."/>
            <person name="Hepburn T."/>
            <person name="Howarth C."/>
            <person name="Jen D."/>
            <person name="Larson L."/>
            <person name="Mehta T."/>
            <person name="Neiman D."/>
            <person name="Pearson M."/>
            <person name="Roberts A."/>
            <person name="Saif S."/>
            <person name="Shea T."/>
            <person name="Shenoy N."/>
            <person name="Sisk P."/>
            <person name="Stolte C."/>
            <person name="Sykes S."/>
            <person name="Walk T."/>
            <person name="White J."/>
            <person name="Yandava C."/>
            <person name="Haas B."/>
            <person name="Nusbaum C."/>
            <person name="Birren B."/>
        </authorList>
    </citation>
    <scope>NUCLEOTIDE SEQUENCE</scope>
    <source>
        <strain evidence="3">ATCC 64411</strain>
    </source>
</reference>
<accession>A0A0C4DPK0</accession>
<dbReference type="EMBL" id="GL876966">
    <property type="protein sequence ID" value="KLU82699.1"/>
    <property type="molecule type" value="Genomic_DNA"/>
</dbReference>
<feature type="chain" id="PRO_5009385198" description="Glycoprotein X" evidence="2">
    <location>
        <begin position="22"/>
        <end position="671"/>
    </location>
</feature>
<dbReference type="VEuPathDB" id="FungiDB:MAPG_01768"/>
<sequence length="671" mass="71312">MVHSWRLWATAALVLSPLVAATDRTKTVTQTVSDVKTVTETVKDCAKTVTEYKTTVTATATVTEHVYVPTTKVEWTTTTVPTTATVKTTQTVSKCTVVPKTYMENGQLVRRHDETCVVATVVSTLTVSTTYTTKVPTAVQTTVTTTTTKPETKTTTTTKATTATVTTTKHLTETDVVVTTKDKTETAIIITTPPPVTRVITTTSLSTRTVTTVKPAITVTMTNEGKTVVTTLPASTIIRVEVITMRPETQTLATVTISPAPACPAPTPSGQLRAMDTPKNFKWGCAPGYVCNPPKPEGCAVWDSAPPKDFVCEPQDCILAPPIKPVHWAENETGYYPPAEGYFNLDPRAFGLTSGIFEKLEVIKLVDGKTQTITTGVWASQSSLSVYPPPAASVNAVHTYKPRKKGDAPVWEPKNRRHYNRSFKELLKAAKRGLLKRQNAFKPDAPVPARCFQPCNNAFREAQSRGQTPDLCADGSAFRGELDTCLECTDTQTNSTIVGGGRMYLVQEFLEYINYCQNPPPLTTQSSGPPGQVTSTPDLSTTSQEPGLTTSDPVPIPTSTASTNSSTSSSSSSSTPTSTSTTSSSSSSSSSSTSFTNSTSGSTSIASSSSSSGTGTSTSLTSSTSLPIGTISRPPGTPTSRPTAVSTAGAYSWRQPALGTLFLIMATFFAL</sequence>
<keyword evidence="5" id="KW-1185">Reference proteome</keyword>
<dbReference type="AlphaFoldDB" id="A0A0C4DPK0"/>
<reference evidence="5" key="1">
    <citation type="submission" date="2010-05" db="EMBL/GenBank/DDBJ databases">
        <title>The genome sequence of Magnaporthe poae strain ATCC 64411.</title>
        <authorList>
            <person name="Ma L.-J."/>
            <person name="Dead R."/>
            <person name="Young S."/>
            <person name="Zeng Q."/>
            <person name="Koehrsen M."/>
            <person name="Alvarado L."/>
            <person name="Berlin A."/>
            <person name="Chapman S.B."/>
            <person name="Chen Z."/>
            <person name="Freedman E."/>
            <person name="Gellesch M."/>
            <person name="Goldberg J."/>
            <person name="Griggs A."/>
            <person name="Gujja S."/>
            <person name="Heilman E.R."/>
            <person name="Heiman D."/>
            <person name="Hepburn T."/>
            <person name="Howarth C."/>
            <person name="Jen D."/>
            <person name="Larson L."/>
            <person name="Mehta T."/>
            <person name="Neiman D."/>
            <person name="Pearson M."/>
            <person name="Roberts A."/>
            <person name="Saif S."/>
            <person name="Shea T."/>
            <person name="Shenoy N."/>
            <person name="Sisk P."/>
            <person name="Stolte C."/>
            <person name="Sykes S."/>
            <person name="Walk T."/>
            <person name="White J."/>
            <person name="Yandava C."/>
            <person name="Haas B."/>
            <person name="Nusbaum C."/>
            <person name="Birren B."/>
        </authorList>
    </citation>
    <scope>NUCLEOTIDE SEQUENCE [LARGE SCALE GENOMIC DNA]</scope>
    <source>
        <strain evidence="5">ATCC 64411 / 73-15</strain>
    </source>
</reference>
<dbReference type="STRING" id="644358.A0A0C4DPK0"/>
<dbReference type="OMA" id="HRCIAIQ"/>
<feature type="region of interest" description="Disordered" evidence="1">
    <location>
        <begin position="520"/>
        <end position="644"/>
    </location>
</feature>
<protein>
    <recommendedName>
        <fullName evidence="6">Glycoprotein X</fullName>
    </recommendedName>
</protein>
<organism evidence="4 5">
    <name type="scientific">Magnaporthiopsis poae (strain ATCC 64411 / 73-15)</name>
    <name type="common">Kentucky bluegrass fungus</name>
    <name type="synonym">Magnaporthe poae</name>
    <dbReference type="NCBI Taxonomy" id="644358"/>
    <lineage>
        <taxon>Eukaryota</taxon>
        <taxon>Fungi</taxon>
        <taxon>Dikarya</taxon>
        <taxon>Ascomycota</taxon>
        <taxon>Pezizomycotina</taxon>
        <taxon>Sordariomycetes</taxon>
        <taxon>Sordariomycetidae</taxon>
        <taxon>Magnaporthales</taxon>
        <taxon>Magnaporthaceae</taxon>
        <taxon>Magnaporthiopsis</taxon>
    </lineage>
</organism>
<dbReference type="EnsemblFungi" id="MAPG_01768T0">
    <property type="protein sequence ID" value="MAPG_01768T0"/>
    <property type="gene ID" value="MAPG_01768"/>
</dbReference>
<evidence type="ECO:0000313" key="3">
    <source>
        <dbReference type="EMBL" id="KLU82699.1"/>
    </source>
</evidence>
<evidence type="ECO:0000313" key="4">
    <source>
        <dbReference type="EnsemblFungi" id="MAPG_01768T0"/>
    </source>
</evidence>
<dbReference type="EMBL" id="ADBL01000435">
    <property type="status" value="NOT_ANNOTATED_CDS"/>
    <property type="molecule type" value="Genomic_DNA"/>
</dbReference>
<gene>
    <name evidence="3" type="ORF">MAPG_01768</name>
</gene>
<dbReference type="PANTHER" id="PTHR38122:SF1">
    <property type="entry name" value="GLYCOPROTEIN X"/>
    <property type="match status" value="1"/>
</dbReference>
<evidence type="ECO:0000256" key="2">
    <source>
        <dbReference type="SAM" id="SignalP"/>
    </source>
</evidence>
<dbReference type="OrthoDB" id="5414836at2759"/>
<keyword evidence="2" id="KW-0732">Signal</keyword>
<dbReference type="eggNOG" id="ENOG502S2BG">
    <property type="taxonomic scope" value="Eukaryota"/>
</dbReference>
<dbReference type="Proteomes" id="UP000011715">
    <property type="component" value="Unassembled WGS sequence"/>
</dbReference>
<evidence type="ECO:0008006" key="6">
    <source>
        <dbReference type="Google" id="ProtNLM"/>
    </source>
</evidence>
<evidence type="ECO:0000256" key="1">
    <source>
        <dbReference type="SAM" id="MobiDB-lite"/>
    </source>
</evidence>
<evidence type="ECO:0000313" key="5">
    <source>
        <dbReference type="Proteomes" id="UP000011715"/>
    </source>
</evidence>
<feature type="compositionally biased region" description="Polar residues" evidence="1">
    <location>
        <begin position="523"/>
        <end position="552"/>
    </location>
</feature>
<dbReference type="PANTHER" id="PTHR38122">
    <property type="entry name" value="GLYCOPROTEIN X"/>
    <property type="match status" value="1"/>
</dbReference>
<name>A0A0C4DPK0_MAGP6</name>
<feature type="signal peptide" evidence="2">
    <location>
        <begin position="1"/>
        <end position="21"/>
    </location>
</feature>
<reference evidence="3" key="3">
    <citation type="submission" date="2011-03" db="EMBL/GenBank/DDBJ databases">
        <title>Annotation of Magnaporthe poae ATCC 64411.</title>
        <authorList>
            <person name="Ma L.-J."/>
            <person name="Dead R."/>
            <person name="Young S.K."/>
            <person name="Zeng Q."/>
            <person name="Gargeya S."/>
            <person name="Fitzgerald M."/>
            <person name="Haas B."/>
            <person name="Abouelleil A."/>
            <person name="Alvarado L."/>
            <person name="Arachchi H.M."/>
            <person name="Berlin A."/>
            <person name="Brown A."/>
            <person name="Chapman S.B."/>
            <person name="Chen Z."/>
            <person name="Dunbar C."/>
            <person name="Freedman E."/>
            <person name="Gearin G."/>
            <person name="Gellesch M."/>
            <person name="Goldberg J."/>
            <person name="Griggs A."/>
            <person name="Gujja S."/>
            <person name="Heiman D."/>
            <person name="Howarth C."/>
            <person name="Larson L."/>
            <person name="Lui A."/>
            <person name="MacDonald P.J.P."/>
            <person name="Mehta T."/>
            <person name="Montmayeur A."/>
            <person name="Murphy C."/>
            <person name="Neiman D."/>
            <person name="Pearson M."/>
            <person name="Priest M."/>
            <person name="Roberts A."/>
            <person name="Saif S."/>
            <person name="Shea T."/>
            <person name="Shenoy N."/>
            <person name="Sisk P."/>
            <person name="Stolte C."/>
            <person name="Sykes S."/>
            <person name="Yandava C."/>
            <person name="Wortman J."/>
            <person name="Nusbaum C."/>
            <person name="Birren B."/>
        </authorList>
    </citation>
    <scope>NUCLEOTIDE SEQUENCE</scope>
    <source>
        <strain evidence="3">ATCC 64411</strain>
    </source>
</reference>
<proteinExistence type="predicted"/>